<protein>
    <submittedName>
        <fullName evidence="4">INVERT_DEFENSINS domain-containing protein</fullName>
    </submittedName>
</protein>
<dbReference type="GO" id="GO:0030414">
    <property type="term" value="F:peptidase inhibitor activity"/>
    <property type="evidence" value="ECO:0007669"/>
    <property type="project" value="UniProtKB-KW"/>
</dbReference>
<dbReference type="SUPFAM" id="SSF57567">
    <property type="entry name" value="Serine protease inhibitors"/>
    <property type="match status" value="1"/>
</dbReference>
<evidence type="ECO:0000256" key="1">
    <source>
        <dbReference type="ARBA" id="ARBA00022690"/>
    </source>
</evidence>
<sequence length="104" mass="11182">MISFPFVSEDETNCPPGEAWSECEGGCEHNCSNAGKPIICPRMCVPGCVCDDPGTVRGPEGNCIPSPLCPASPRTGFFPETKSTLMSQELYGFVFSSVFNRHST</sequence>
<evidence type="ECO:0000313" key="4">
    <source>
        <dbReference type="EMBL" id="GFT28527.1"/>
    </source>
</evidence>
<reference evidence="4" key="1">
    <citation type="submission" date="2020-08" db="EMBL/GenBank/DDBJ databases">
        <title>Multicomponent nature underlies the extraordinary mechanical properties of spider dragline silk.</title>
        <authorList>
            <person name="Kono N."/>
            <person name="Nakamura H."/>
            <person name="Mori M."/>
            <person name="Yoshida Y."/>
            <person name="Ohtoshi R."/>
            <person name="Malay A.D."/>
            <person name="Moran D.A.P."/>
            <person name="Tomita M."/>
            <person name="Numata K."/>
            <person name="Arakawa K."/>
        </authorList>
    </citation>
    <scope>NUCLEOTIDE SEQUENCE</scope>
</reference>
<comment type="caution">
    <text evidence="4">The sequence shown here is derived from an EMBL/GenBank/DDBJ whole genome shotgun (WGS) entry which is preliminary data.</text>
</comment>
<dbReference type="EMBL" id="BMAW01107270">
    <property type="protein sequence ID" value="GFT28527.1"/>
    <property type="molecule type" value="Genomic_DNA"/>
</dbReference>
<keyword evidence="2" id="KW-1015">Disulfide bond</keyword>
<dbReference type="InterPro" id="IPR036084">
    <property type="entry name" value="Ser_inhib-like_sf"/>
</dbReference>
<feature type="domain" description="TIL" evidence="3">
    <location>
        <begin position="14"/>
        <end position="69"/>
    </location>
</feature>
<dbReference type="OrthoDB" id="6436142at2759"/>
<evidence type="ECO:0000256" key="2">
    <source>
        <dbReference type="ARBA" id="ARBA00023157"/>
    </source>
</evidence>
<gene>
    <name evidence="4" type="primary">AVEN_39012_1</name>
    <name evidence="4" type="ORF">NPIL_131891</name>
</gene>
<organism evidence="4 5">
    <name type="scientific">Nephila pilipes</name>
    <name type="common">Giant wood spider</name>
    <name type="synonym">Nephila maculata</name>
    <dbReference type="NCBI Taxonomy" id="299642"/>
    <lineage>
        <taxon>Eukaryota</taxon>
        <taxon>Metazoa</taxon>
        <taxon>Ecdysozoa</taxon>
        <taxon>Arthropoda</taxon>
        <taxon>Chelicerata</taxon>
        <taxon>Arachnida</taxon>
        <taxon>Araneae</taxon>
        <taxon>Araneomorphae</taxon>
        <taxon>Entelegynae</taxon>
        <taxon>Araneoidea</taxon>
        <taxon>Nephilidae</taxon>
        <taxon>Nephila</taxon>
    </lineage>
</organism>
<dbReference type="CDD" id="cd19941">
    <property type="entry name" value="TIL"/>
    <property type="match status" value="1"/>
</dbReference>
<keyword evidence="5" id="KW-1185">Reference proteome</keyword>
<dbReference type="InterPro" id="IPR002919">
    <property type="entry name" value="TIL_dom"/>
</dbReference>
<dbReference type="Proteomes" id="UP000887013">
    <property type="component" value="Unassembled WGS sequence"/>
</dbReference>
<name>A0A8X6TN37_NEPPI</name>
<dbReference type="PANTHER" id="PTHR23259:SF82">
    <property type="entry name" value="SERINE PROTEASE INHIBITOR 1 PROTEIN"/>
    <property type="match status" value="1"/>
</dbReference>
<dbReference type="PANTHER" id="PTHR23259">
    <property type="entry name" value="RIDDLE"/>
    <property type="match status" value="1"/>
</dbReference>
<dbReference type="InterPro" id="IPR051368">
    <property type="entry name" value="SerProtInhib-TIL_Domain"/>
</dbReference>
<proteinExistence type="predicted"/>
<dbReference type="Gene3D" id="2.10.25.10">
    <property type="entry name" value="Laminin"/>
    <property type="match status" value="1"/>
</dbReference>
<evidence type="ECO:0000313" key="5">
    <source>
        <dbReference type="Proteomes" id="UP000887013"/>
    </source>
</evidence>
<evidence type="ECO:0000259" key="3">
    <source>
        <dbReference type="Pfam" id="PF01826"/>
    </source>
</evidence>
<dbReference type="Pfam" id="PF01826">
    <property type="entry name" value="TIL"/>
    <property type="match status" value="1"/>
</dbReference>
<keyword evidence="1" id="KW-0646">Protease inhibitor</keyword>
<dbReference type="AlphaFoldDB" id="A0A8X6TN37"/>
<accession>A0A8X6TN37</accession>